<dbReference type="PANTHER" id="PTHR13572">
    <property type="entry name" value="ENDO-ALPHA-1,2-MANNOSIDASE"/>
    <property type="match status" value="1"/>
</dbReference>
<keyword evidence="10" id="KW-1185">Reference proteome</keyword>
<keyword evidence="6" id="KW-1133">Transmembrane helix</keyword>
<dbReference type="RefSeq" id="XP_032832622.1">
    <property type="nucleotide sequence ID" value="XM_032976731.1"/>
</dbReference>
<protein>
    <submittedName>
        <fullName evidence="11">Glycoprotein endo-alpha-1,2-mannosidase</fullName>
    </submittedName>
</protein>
<evidence type="ECO:0000313" key="10">
    <source>
        <dbReference type="Proteomes" id="UP001318040"/>
    </source>
</evidence>
<reference evidence="11" key="1">
    <citation type="submission" date="2025-08" db="UniProtKB">
        <authorList>
            <consortium name="RefSeq"/>
        </authorList>
    </citation>
    <scope>IDENTIFICATION</scope>
    <source>
        <tissue evidence="11">Sperm</tissue>
    </source>
</reference>
<keyword evidence="3" id="KW-0812">Transmembrane</keyword>
<evidence type="ECO:0000256" key="5">
    <source>
        <dbReference type="ARBA" id="ARBA00022968"/>
    </source>
</evidence>
<organism evidence="10 11">
    <name type="scientific">Petromyzon marinus</name>
    <name type="common">Sea lamprey</name>
    <dbReference type="NCBI Taxonomy" id="7757"/>
    <lineage>
        <taxon>Eukaryota</taxon>
        <taxon>Metazoa</taxon>
        <taxon>Chordata</taxon>
        <taxon>Craniata</taxon>
        <taxon>Vertebrata</taxon>
        <taxon>Cyclostomata</taxon>
        <taxon>Hyperoartia</taxon>
        <taxon>Petromyzontiformes</taxon>
        <taxon>Petromyzontidae</taxon>
        <taxon>Petromyzon</taxon>
    </lineage>
</organism>
<dbReference type="GO" id="GO:0004559">
    <property type="term" value="F:alpha-mannosidase activity"/>
    <property type="evidence" value="ECO:0007669"/>
    <property type="project" value="UniProtKB-ARBA"/>
</dbReference>
<dbReference type="Proteomes" id="UP001318040">
    <property type="component" value="Chromosome 60"/>
</dbReference>
<evidence type="ECO:0000256" key="2">
    <source>
        <dbReference type="ARBA" id="ARBA00009559"/>
    </source>
</evidence>
<evidence type="ECO:0000256" key="8">
    <source>
        <dbReference type="ARBA" id="ARBA00023136"/>
    </source>
</evidence>
<evidence type="ECO:0000256" key="3">
    <source>
        <dbReference type="ARBA" id="ARBA00022692"/>
    </source>
</evidence>
<evidence type="ECO:0000256" key="6">
    <source>
        <dbReference type="ARBA" id="ARBA00022989"/>
    </source>
</evidence>
<dbReference type="GeneID" id="116955586"/>
<evidence type="ECO:0000256" key="1">
    <source>
        <dbReference type="ARBA" id="ARBA00004323"/>
    </source>
</evidence>
<evidence type="ECO:0000256" key="4">
    <source>
        <dbReference type="ARBA" id="ARBA00022801"/>
    </source>
</evidence>
<dbReference type="KEGG" id="pmrn:116955586"/>
<sequence length="488" mass="53434">MVRLRRKWLALVVFVVFVVGVMMGLGAVSRRPDDDDDGAGGGGGSLWEFMPRPRAVGGGDPLAAPARPAPASPLPAGPPGETEASDGDQAASTGLVKGDGANGSSNNNNDNNNDNDGGGGDVNYDVHIFYYAWFGNPRFNGRYVHWNHALLRHWDAKVAAAWPTGAHEPPGDVAASFYPELGPYSSRDPAAVHGHMRQLRHAAAGVLVLSWYPPGRKDDNGDPVDDLVPMLLDAAHRHALKVTFHIEPYKNRDERSVRNDVKYIIDRYGNHPAFHRYRTSSGQALPLLYVYDSYLTAPDAWAEILTPGGAQSVRGTEYDAVFLALVVEQRHLGEIARAGFDGLYTYFATNGFSFGSSHHNWRSLKAFCDANGLLFVPSVGPGYADASVRPWNQQNARGRVHGRYYEAAFRAALLTRPEIISITSFNEWHEGTQIETAIPRKGRGRDGGAGAGGGAPYLDYLPGPPDMYLSLTRKWAMRLRKEKQQWLM</sequence>
<accession>A0AAJ7UD60</accession>
<comment type="subcellular location">
    <subcellularLocation>
        <location evidence="1">Golgi apparatus membrane</location>
        <topology evidence="1">Single-pass type II membrane protein</topology>
    </subcellularLocation>
</comment>
<feature type="region of interest" description="Disordered" evidence="9">
    <location>
        <begin position="27"/>
        <end position="118"/>
    </location>
</feature>
<dbReference type="Gene3D" id="3.20.20.80">
    <property type="entry name" value="Glycosidases"/>
    <property type="match status" value="1"/>
</dbReference>
<dbReference type="PANTHER" id="PTHR13572:SF4">
    <property type="entry name" value="RE57134P"/>
    <property type="match status" value="1"/>
</dbReference>
<evidence type="ECO:0000313" key="11">
    <source>
        <dbReference type="RefSeq" id="XP_032832622.1"/>
    </source>
</evidence>
<comment type="similarity">
    <text evidence="2">Belongs to the glycosyl hydrolase 99 family.</text>
</comment>
<dbReference type="CDD" id="cd11574">
    <property type="entry name" value="GH99"/>
    <property type="match status" value="1"/>
</dbReference>
<evidence type="ECO:0000256" key="7">
    <source>
        <dbReference type="ARBA" id="ARBA00023034"/>
    </source>
</evidence>
<evidence type="ECO:0000256" key="9">
    <source>
        <dbReference type="SAM" id="MobiDB-lite"/>
    </source>
</evidence>
<keyword evidence="8" id="KW-0472">Membrane</keyword>
<dbReference type="FunFam" id="3.20.20.80:FF:000019">
    <property type="entry name" value="glycoprotein endo-alpha-1,2-mannosidase"/>
    <property type="match status" value="1"/>
</dbReference>
<keyword evidence="7" id="KW-0333">Golgi apparatus</keyword>
<gene>
    <name evidence="11" type="primary">MANEA</name>
</gene>
<dbReference type="Pfam" id="PF16317">
    <property type="entry name" value="Glyco_hydro_99"/>
    <property type="match status" value="1"/>
</dbReference>
<dbReference type="AlphaFoldDB" id="A0AAJ7UD60"/>
<feature type="compositionally biased region" description="Pro residues" evidence="9">
    <location>
        <begin position="67"/>
        <end position="78"/>
    </location>
</feature>
<proteinExistence type="inferred from homology"/>
<feature type="compositionally biased region" description="Low complexity" evidence="9">
    <location>
        <begin position="98"/>
        <end position="115"/>
    </location>
</feature>
<keyword evidence="4" id="KW-0378">Hydrolase</keyword>
<name>A0AAJ7UD60_PETMA</name>
<dbReference type="GO" id="GO:0000139">
    <property type="term" value="C:Golgi membrane"/>
    <property type="evidence" value="ECO:0007669"/>
    <property type="project" value="UniProtKB-SubCell"/>
</dbReference>
<dbReference type="CTD" id="79694"/>
<dbReference type="InterPro" id="IPR026071">
    <property type="entry name" value="Glyco_Hydrolase_99"/>
</dbReference>
<keyword evidence="5" id="KW-0735">Signal-anchor</keyword>